<gene>
    <name evidence="2" type="ORF">LTRI10_LOCUS53444</name>
</gene>
<proteinExistence type="predicted"/>
<evidence type="ECO:0000256" key="1">
    <source>
        <dbReference type="SAM" id="MobiDB-lite"/>
    </source>
</evidence>
<name>A0AAV2GUS5_9ROSI</name>
<keyword evidence="3" id="KW-1185">Reference proteome</keyword>
<dbReference type="EMBL" id="OZ034822">
    <property type="protein sequence ID" value="CAL1414272.1"/>
    <property type="molecule type" value="Genomic_DNA"/>
</dbReference>
<protein>
    <submittedName>
        <fullName evidence="2">Uncharacterized protein</fullName>
    </submittedName>
</protein>
<dbReference type="AlphaFoldDB" id="A0AAV2GUS5"/>
<feature type="region of interest" description="Disordered" evidence="1">
    <location>
        <begin position="1"/>
        <end position="21"/>
    </location>
</feature>
<evidence type="ECO:0000313" key="2">
    <source>
        <dbReference type="EMBL" id="CAL1414272.1"/>
    </source>
</evidence>
<sequence length="99" mass="11300">MTISKDRVKPSPQSDSWKDKTASPFQICCLRSVSRRDNLGNQQYFRMLTAAKLVGLFFPLSPTWQTIFGDLYSSFSFFPLHDQQPSAKSFKAVHHSRVG</sequence>
<dbReference type="Proteomes" id="UP001497516">
    <property type="component" value="Chromosome 9"/>
</dbReference>
<organism evidence="2 3">
    <name type="scientific">Linum trigynum</name>
    <dbReference type="NCBI Taxonomy" id="586398"/>
    <lineage>
        <taxon>Eukaryota</taxon>
        <taxon>Viridiplantae</taxon>
        <taxon>Streptophyta</taxon>
        <taxon>Embryophyta</taxon>
        <taxon>Tracheophyta</taxon>
        <taxon>Spermatophyta</taxon>
        <taxon>Magnoliopsida</taxon>
        <taxon>eudicotyledons</taxon>
        <taxon>Gunneridae</taxon>
        <taxon>Pentapetalae</taxon>
        <taxon>rosids</taxon>
        <taxon>fabids</taxon>
        <taxon>Malpighiales</taxon>
        <taxon>Linaceae</taxon>
        <taxon>Linum</taxon>
    </lineage>
</organism>
<accession>A0AAV2GUS5</accession>
<evidence type="ECO:0000313" key="3">
    <source>
        <dbReference type="Proteomes" id="UP001497516"/>
    </source>
</evidence>
<reference evidence="2 3" key="1">
    <citation type="submission" date="2024-04" db="EMBL/GenBank/DDBJ databases">
        <authorList>
            <person name="Fracassetti M."/>
        </authorList>
    </citation>
    <scope>NUCLEOTIDE SEQUENCE [LARGE SCALE GENOMIC DNA]</scope>
</reference>